<dbReference type="RefSeq" id="WP_160963799.1">
    <property type="nucleotide sequence ID" value="NZ_WVUD01000058.1"/>
</dbReference>
<dbReference type="SUPFAM" id="SSF81624">
    <property type="entry name" value="N-terminal domain of MutM-like DNA repair proteins"/>
    <property type="match status" value="1"/>
</dbReference>
<evidence type="ECO:0000256" key="12">
    <source>
        <dbReference type="ARBA" id="ARBA00023268"/>
    </source>
</evidence>
<accession>A0A7C9INI7</accession>
<comment type="catalytic activity">
    <reaction evidence="1 15">
        <text>Hydrolysis of DNA containing ring-opened 7-methylguanine residues, releasing 2,6-diamino-4-hydroxy-5-(N-methyl)formamidopyrimidine.</text>
        <dbReference type="EC" id="3.2.2.23"/>
    </reaction>
</comment>
<keyword evidence="8 15" id="KW-0862">Zinc</keyword>
<keyword evidence="6 15" id="KW-0863">Zinc-finger</keyword>
<organism evidence="18 19">
    <name type="scientific">Solidesulfovibrio aerotolerans</name>
    <dbReference type="NCBI Taxonomy" id="295255"/>
    <lineage>
        <taxon>Bacteria</taxon>
        <taxon>Pseudomonadati</taxon>
        <taxon>Thermodesulfobacteriota</taxon>
        <taxon>Desulfovibrionia</taxon>
        <taxon>Desulfovibrionales</taxon>
        <taxon>Desulfovibrionaceae</taxon>
        <taxon>Solidesulfovibrio</taxon>
    </lineage>
</organism>
<keyword evidence="9 15" id="KW-0238">DNA-binding</keyword>
<dbReference type="PROSITE" id="PS01242">
    <property type="entry name" value="ZF_FPG_1"/>
    <property type="match status" value="1"/>
</dbReference>
<dbReference type="CDD" id="cd08966">
    <property type="entry name" value="EcFpg-like_N"/>
    <property type="match status" value="1"/>
</dbReference>
<feature type="binding site" evidence="15">
    <location>
        <position position="162"/>
    </location>
    <ligand>
        <name>DNA</name>
        <dbReference type="ChEBI" id="CHEBI:16991"/>
    </ligand>
</feature>
<feature type="binding site" evidence="15">
    <location>
        <position position="121"/>
    </location>
    <ligand>
        <name>DNA</name>
        <dbReference type="ChEBI" id="CHEBI:16991"/>
    </ligand>
</feature>
<dbReference type="NCBIfam" id="NF002211">
    <property type="entry name" value="PRK01103.1"/>
    <property type="match status" value="1"/>
</dbReference>
<evidence type="ECO:0000313" key="18">
    <source>
        <dbReference type="EMBL" id="MYL85125.1"/>
    </source>
</evidence>
<evidence type="ECO:0000256" key="13">
    <source>
        <dbReference type="ARBA" id="ARBA00023295"/>
    </source>
</evidence>
<evidence type="ECO:0000256" key="2">
    <source>
        <dbReference type="ARBA" id="ARBA00009409"/>
    </source>
</evidence>
<comment type="function">
    <text evidence="15">Involved in base excision repair of DNA damaged by oxidation or by mutagenic agents. Acts as DNA glycosylase that recognizes and removes damaged bases. Has a preference for oxidized purines, such as 7,8-dihydro-8-oxoguanine (8-oxoG). Has AP (apurinic/apyrimidinic) lyase activity and introduces nicks in the DNA strand. Cleaves the DNA backbone by beta-delta elimination to generate a single-strand break at the site of the removed base with both 3'- and 5'-phosphates.</text>
</comment>
<feature type="domain" description="FPG-type" evidence="16">
    <location>
        <begin position="247"/>
        <end position="281"/>
    </location>
</feature>
<dbReference type="EMBL" id="WVUD01000058">
    <property type="protein sequence ID" value="MYL85125.1"/>
    <property type="molecule type" value="Genomic_DNA"/>
</dbReference>
<dbReference type="PANTHER" id="PTHR22993:SF9">
    <property type="entry name" value="FORMAMIDOPYRIMIDINE-DNA GLYCOSYLASE"/>
    <property type="match status" value="1"/>
</dbReference>
<dbReference type="InterPro" id="IPR015887">
    <property type="entry name" value="DNA_glyclase_Znf_dom_DNA_BS"/>
</dbReference>
<proteinExistence type="inferred from homology"/>
<comment type="similarity">
    <text evidence="2 15">Belongs to the FPG family.</text>
</comment>
<evidence type="ECO:0000256" key="7">
    <source>
        <dbReference type="ARBA" id="ARBA00022801"/>
    </source>
</evidence>
<dbReference type="PANTHER" id="PTHR22993">
    <property type="entry name" value="FORMAMIDOPYRIMIDINE-DNA GLYCOSYLASE"/>
    <property type="match status" value="1"/>
</dbReference>
<dbReference type="SMART" id="SM01232">
    <property type="entry name" value="H2TH"/>
    <property type="match status" value="1"/>
</dbReference>
<dbReference type="GO" id="GO:0034039">
    <property type="term" value="F:8-oxo-7,8-dihydroguanine DNA N-glycosylase activity"/>
    <property type="evidence" value="ECO:0007669"/>
    <property type="project" value="TreeGrafter"/>
</dbReference>
<keyword evidence="7 15" id="KW-0378">Hydrolase</keyword>
<comment type="cofactor">
    <cofactor evidence="15">
        <name>Zn(2+)</name>
        <dbReference type="ChEBI" id="CHEBI:29105"/>
    </cofactor>
    <text evidence="15">Binds 1 zinc ion per subunit.</text>
</comment>
<dbReference type="InterPro" id="IPR015886">
    <property type="entry name" value="H2TH_FPG"/>
</dbReference>
<keyword evidence="4 15" id="KW-0479">Metal-binding</keyword>
<dbReference type="EC" id="3.2.2.23" evidence="15"/>
<dbReference type="InterPro" id="IPR000214">
    <property type="entry name" value="Znf_DNA_glyclase/AP_lyase"/>
</dbReference>
<dbReference type="EC" id="4.2.99.18" evidence="15"/>
<feature type="active site" description="Proton donor" evidence="15">
    <location>
        <position position="3"/>
    </location>
</feature>
<comment type="caution">
    <text evidence="18">The sequence shown here is derived from an EMBL/GenBank/DDBJ whole genome shotgun (WGS) entry which is preliminary data.</text>
</comment>
<dbReference type="Gene3D" id="3.20.190.10">
    <property type="entry name" value="MutM-like, N-terminal"/>
    <property type="match status" value="1"/>
</dbReference>
<evidence type="ECO:0000256" key="8">
    <source>
        <dbReference type="ARBA" id="ARBA00022833"/>
    </source>
</evidence>
<evidence type="ECO:0000313" key="19">
    <source>
        <dbReference type="Proteomes" id="UP000482487"/>
    </source>
</evidence>
<dbReference type="GO" id="GO:0008270">
    <property type="term" value="F:zinc ion binding"/>
    <property type="evidence" value="ECO:0007669"/>
    <property type="project" value="UniProtKB-UniRule"/>
</dbReference>
<dbReference type="InterPro" id="IPR020629">
    <property type="entry name" value="FPG_Glyclase"/>
</dbReference>
<dbReference type="Pfam" id="PF06827">
    <property type="entry name" value="zf-FPG_IleRS"/>
    <property type="match status" value="1"/>
</dbReference>
<dbReference type="Gene3D" id="1.10.8.50">
    <property type="match status" value="1"/>
</dbReference>
<dbReference type="OrthoDB" id="9800855at2"/>
<dbReference type="HAMAP" id="MF_00103">
    <property type="entry name" value="Fapy_DNA_glycosyl"/>
    <property type="match status" value="1"/>
</dbReference>
<dbReference type="SMART" id="SM00898">
    <property type="entry name" value="Fapy_DNA_glyco"/>
    <property type="match status" value="1"/>
</dbReference>
<evidence type="ECO:0000256" key="1">
    <source>
        <dbReference type="ARBA" id="ARBA00001668"/>
    </source>
</evidence>
<keyword evidence="19" id="KW-1185">Reference proteome</keyword>
<evidence type="ECO:0000256" key="4">
    <source>
        <dbReference type="ARBA" id="ARBA00022723"/>
    </source>
</evidence>
<feature type="active site" description="Proton donor; for delta-elimination activity" evidence="15">
    <location>
        <position position="271"/>
    </location>
</feature>
<dbReference type="AlphaFoldDB" id="A0A7C9INI7"/>
<evidence type="ECO:0000256" key="6">
    <source>
        <dbReference type="ARBA" id="ARBA00022771"/>
    </source>
</evidence>
<dbReference type="PROSITE" id="PS51068">
    <property type="entry name" value="FPG_CAT"/>
    <property type="match status" value="1"/>
</dbReference>
<dbReference type="InterPro" id="IPR012319">
    <property type="entry name" value="FPG_cat"/>
</dbReference>
<evidence type="ECO:0000256" key="9">
    <source>
        <dbReference type="ARBA" id="ARBA00023125"/>
    </source>
</evidence>
<dbReference type="InterPro" id="IPR010663">
    <property type="entry name" value="Znf_FPG/IleRS"/>
</dbReference>
<evidence type="ECO:0000259" key="17">
    <source>
        <dbReference type="PROSITE" id="PS51068"/>
    </source>
</evidence>
<evidence type="ECO:0000256" key="11">
    <source>
        <dbReference type="ARBA" id="ARBA00023239"/>
    </source>
</evidence>
<feature type="domain" description="Formamidopyrimidine-DNA glycosylase catalytic" evidence="17">
    <location>
        <begin position="2"/>
        <end position="124"/>
    </location>
</feature>
<feature type="active site" description="Proton donor; for beta-elimination activity" evidence="15">
    <location>
        <position position="60"/>
    </location>
</feature>
<evidence type="ECO:0000256" key="14">
    <source>
        <dbReference type="ARBA" id="ARBA00044632"/>
    </source>
</evidence>
<dbReference type="PROSITE" id="PS51066">
    <property type="entry name" value="ZF_FPG_2"/>
    <property type="match status" value="1"/>
</dbReference>
<dbReference type="NCBIfam" id="TIGR00577">
    <property type="entry name" value="fpg"/>
    <property type="match status" value="1"/>
</dbReference>
<dbReference type="InterPro" id="IPR035937">
    <property type="entry name" value="FPG_N"/>
</dbReference>
<feature type="binding site" evidence="15">
    <location>
        <position position="102"/>
    </location>
    <ligand>
        <name>DNA</name>
        <dbReference type="ChEBI" id="CHEBI:16991"/>
    </ligand>
</feature>
<evidence type="ECO:0000259" key="16">
    <source>
        <dbReference type="PROSITE" id="PS51066"/>
    </source>
</evidence>
<dbReference type="Pfam" id="PF01149">
    <property type="entry name" value="Fapy_DNA_glyco"/>
    <property type="match status" value="1"/>
</dbReference>
<dbReference type="GO" id="GO:0003684">
    <property type="term" value="F:damaged DNA binding"/>
    <property type="evidence" value="ECO:0007669"/>
    <property type="project" value="InterPro"/>
</dbReference>
<comment type="subunit">
    <text evidence="3 15">Monomer.</text>
</comment>
<comment type="catalytic activity">
    <reaction evidence="14 15">
        <text>2'-deoxyribonucleotide-(2'-deoxyribose 5'-phosphate)-2'-deoxyribonucleotide-DNA = a 3'-end 2'-deoxyribonucleotide-(2,3-dehydro-2,3-deoxyribose 5'-phosphate)-DNA + a 5'-end 5'-phospho-2'-deoxyribonucleoside-DNA + H(+)</text>
        <dbReference type="Rhea" id="RHEA:66592"/>
        <dbReference type="Rhea" id="RHEA-COMP:13180"/>
        <dbReference type="Rhea" id="RHEA-COMP:16897"/>
        <dbReference type="Rhea" id="RHEA-COMP:17067"/>
        <dbReference type="ChEBI" id="CHEBI:15378"/>
        <dbReference type="ChEBI" id="CHEBI:136412"/>
        <dbReference type="ChEBI" id="CHEBI:157695"/>
        <dbReference type="ChEBI" id="CHEBI:167181"/>
        <dbReference type="EC" id="4.2.99.18"/>
    </reaction>
</comment>
<feature type="active site" description="Schiff-base intermediate with DNA" evidence="15">
    <location>
        <position position="2"/>
    </location>
</feature>
<dbReference type="SUPFAM" id="SSF57716">
    <property type="entry name" value="Glucocorticoid receptor-like (DNA-binding domain)"/>
    <property type="match status" value="1"/>
</dbReference>
<gene>
    <name evidence="15 18" type="primary">mutM</name>
    <name evidence="15" type="synonym">fpg</name>
    <name evidence="18" type="ORF">GTA51_18630</name>
</gene>
<dbReference type="InterPro" id="IPR010979">
    <property type="entry name" value="Ribosomal_uS13-like_H2TH"/>
</dbReference>
<evidence type="ECO:0000256" key="5">
    <source>
        <dbReference type="ARBA" id="ARBA00022763"/>
    </source>
</evidence>
<evidence type="ECO:0000256" key="10">
    <source>
        <dbReference type="ARBA" id="ARBA00023204"/>
    </source>
</evidence>
<protein>
    <recommendedName>
        <fullName evidence="15">Formamidopyrimidine-DNA glycosylase</fullName>
        <shortName evidence="15">Fapy-DNA glycosylase</shortName>
        <ecNumber evidence="15">3.2.2.23</ecNumber>
    </recommendedName>
    <alternativeName>
        <fullName evidence="15">DNA-(apurinic or apyrimidinic site) lyase MutM</fullName>
        <shortName evidence="15">AP lyase MutM</shortName>
        <ecNumber evidence="15">4.2.99.18</ecNumber>
    </alternativeName>
</protein>
<keyword evidence="12 15" id="KW-0511">Multifunctional enzyme</keyword>
<reference evidence="18 19" key="1">
    <citation type="submission" date="2020-01" db="EMBL/GenBank/DDBJ databases">
        <title>Genome sequence of Desulfovibrio aerotolerans DSM 16695(T).</title>
        <authorList>
            <person name="Karnachuk O."/>
            <person name="Avakyan M."/>
            <person name="Mardanov A."/>
            <person name="Kadnikov V."/>
            <person name="Ravin N."/>
        </authorList>
    </citation>
    <scope>NUCLEOTIDE SEQUENCE [LARGE SCALE GENOMIC DNA]</scope>
    <source>
        <strain evidence="18 19">DSM 16695</strain>
    </source>
</reference>
<evidence type="ECO:0000256" key="15">
    <source>
        <dbReference type="HAMAP-Rule" id="MF_00103"/>
    </source>
</evidence>
<keyword evidence="10 15" id="KW-0234">DNA repair</keyword>
<dbReference type="FunFam" id="1.10.8.50:FF:000003">
    <property type="entry name" value="Formamidopyrimidine-DNA glycosylase"/>
    <property type="match status" value="1"/>
</dbReference>
<dbReference type="Proteomes" id="UP000482487">
    <property type="component" value="Unassembled WGS sequence"/>
</dbReference>
<keyword evidence="5 15" id="KW-0227">DNA damage</keyword>
<keyword evidence="13 15" id="KW-0326">Glycosidase</keyword>
<dbReference type="Pfam" id="PF06831">
    <property type="entry name" value="H2TH"/>
    <property type="match status" value="1"/>
</dbReference>
<dbReference type="GO" id="GO:0006284">
    <property type="term" value="P:base-excision repair"/>
    <property type="evidence" value="ECO:0007669"/>
    <property type="project" value="InterPro"/>
</dbReference>
<keyword evidence="11 15" id="KW-0456">Lyase</keyword>
<dbReference type="SUPFAM" id="SSF46946">
    <property type="entry name" value="S13-like H2TH domain"/>
    <property type="match status" value="1"/>
</dbReference>
<name>A0A7C9INI7_9BACT</name>
<dbReference type="GO" id="GO:0140078">
    <property type="term" value="F:class I DNA-(apurinic or apyrimidinic site) endonuclease activity"/>
    <property type="evidence" value="ECO:0007669"/>
    <property type="project" value="UniProtKB-EC"/>
</dbReference>
<evidence type="ECO:0000256" key="3">
    <source>
        <dbReference type="ARBA" id="ARBA00011245"/>
    </source>
</evidence>
<sequence>MPELPEVETIARALAPGLIGRVATGITVPDRKVLAGPATPDAFADAAVGRVIETVGRRAKLLLVTLGPRPQLPDSGPAVLALHLKMTGRFHIAPSAVPPPAHARLLLHLSDGNALVFSDMRRFGTARLVTPEALAAWTFYASLGPEPWDMTPDAFEAALCRKTTRIKAAILDQTVIAGIGNIYADESLFAARIRPDAPANSLTPARRRKLLTAIQAVIARAIAAGGSTIRDYRTPDGVEGGFQHQFTVYGKAGQPCPACGKALIAIKVAGRTSTFCPQCQK</sequence>